<organism evidence="1 2">
    <name type="scientific">Runella defluvii</name>
    <dbReference type="NCBI Taxonomy" id="370973"/>
    <lineage>
        <taxon>Bacteria</taxon>
        <taxon>Pseudomonadati</taxon>
        <taxon>Bacteroidota</taxon>
        <taxon>Cytophagia</taxon>
        <taxon>Cytophagales</taxon>
        <taxon>Spirosomataceae</taxon>
        <taxon>Runella</taxon>
    </lineage>
</organism>
<accession>A0A7W5ZIG3</accession>
<reference evidence="1 2" key="1">
    <citation type="submission" date="2020-08" db="EMBL/GenBank/DDBJ databases">
        <title>Genomic Encyclopedia of Type Strains, Phase IV (KMG-IV): sequencing the most valuable type-strain genomes for metagenomic binning, comparative biology and taxonomic classification.</title>
        <authorList>
            <person name="Goeker M."/>
        </authorList>
    </citation>
    <scope>NUCLEOTIDE SEQUENCE [LARGE SCALE GENOMIC DNA]</scope>
    <source>
        <strain evidence="1 2">DSM 17976</strain>
    </source>
</reference>
<gene>
    <name evidence="1" type="ORF">FHS57_000514</name>
</gene>
<sequence>MTRFSVTLGFFFFLTSITAKVQQKVNLLQNVLSVFNGKIPYNFGSILTKNRIKTLFICTLKLISIKCYIQATLLDYINTKESYILIN</sequence>
<dbReference type="Proteomes" id="UP000541352">
    <property type="component" value="Unassembled WGS sequence"/>
</dbReference>
<protein>
    <submittedName>
        <fullName evidence="1">Uncharacterized protein</fullName>
    </submittedName>
</protein>
<dbReference type="AlphaFoldDB" id="A0A7W5ZIG3"/>
<evidence type="ECO:0000313" key="1">
    <source>
        <dbReference type="EMBL" id="MBB3836532.1"/>
    </source>
</evidence>
<evidence type="ECO:0000313" key="2">
    <source>
        <dbReference type="Proteomes" id="UP000541352"/>
    </source>
</evidence>
<dbReference type="EMBL" id="JACIBY010000001">
    <property type="protein sequence ID" value="MBB3836532.1"/>
    <property type="molecule type" value="Genomic_DNA"/>
</dbReference>
<name>A0A7W5ZIG3_9BACT</name>
<comment type="caution">
    <text evidence="1">The sequence shown here is derived from an EMBL/GenBank/DDBJ whole genome shotgun (WGS) entry which is preliminary data.</text>
</comment>
<proteinExistence type="predicted"/>
<keyword evidence="2" id="KW-1185">Reference proteome</keyword>